<dbReference type="InterPro" id="IPR023365">
    <property type="entry name" value="Sortase_dom-sf"/>
</dbReference>
<dbReference type="GO" id="GO:0016787">
    <property type="term" value="F:hydrolase activity"/>
    <property type="evidence" value="ECO:0007669"/>
    <property type="project" value="UniProtKB-KW"/>
</dbReference>
<keyword evidence="4" id="KW-1133">Transmembrane helix</keyword>
<feature type="region of interest" description="Disordered" evidence="3">
    <location>
        <begin position="117"/>
        <end position="150"/>
    </location>
</feature>
<evidence type="ECO:0000256" key="1">
    <source>
        <dbReference type="ARBA" id="ARBA00022801"/>
    </source>
</evidence>
<comment type="caution">
    <text evidence="5">The sequence shown here is derived from an EMBL/GenBank/DDBJ whole genome shotgun (WGS) entry which is preliminary data.</text>
</comment>
<dbReference type="CDD" id="cd05830">
    <property type="entry name" value="Sortase_E"/>
    <property type="match status" value="1"/>
</dbReference>
<dbReference type="AlphaFoldDB" id="A0A395XY83"/>
<evidence type="ECO:0000313" key="6">
    <source>
        <dbReference type="Proteomes" id="UP000265775"/>
    </source>
</evidence>
<dbReference type="InterPro" id="IPR042003">
    <property type="entry name" value="Sortase_E"/>
</dbReference>
<organism evidence="5 6">
    <name type="scientific">Bifidobacterium longum</name>
    <dbReference type="NCBI Taxonomy" id="216816"/>
    <lineage>
        <taxon>Bacteria</taxon>
        <taxon>Bacillati</taxon>
        <taxon>Actinomycetota</taxon>
        <taxon>Actinomycetes</taxon>
        <taxon>Bifidobacteriales</taxon>
        <taxon>Bifidobacteriaceae</taxon>
        <taxon>Bifidobacterium</taxon>
    </lineage>
</organism>
<keyword evidence="4" id="KW-0472">Membrane</keyword>
<dbReference type="RefSeq" id="WP_117773435.1">
    <property type="nucleotide sequence ID" value="NZ_QSAR01000022.1"/>
</dbReference>
<evidence type="ECO:0000313" key="5">
    <source>
        <dbReference type="EMBL" id="RGW62862.1"/>
    </source>
</evidence>
<protein>
    <submittedName>
        <fullName evidence="5">Class E sortase</fullName>
    </submittedName>
</protein>
<dbReference type="Pfam" id="PF04203">
    <property type="entry name" value="Sortase"/>
    <property type="match status" value="1"/>
</dbReference>
<keyword evidence="4" id="KW-0812">Transmembrane</keyword>
<reference evidence="5 6" key="1">
    <citation type="submission" date="2018-08" db="EMBL/GenBank/DDBJ databases">
        <title>A genome reference for cultivated species of the human gut microbiota.</title>
        <authorList>
            <person name="Zou Y."/>
            <person name="Xue W."/>
            <person name="Luo G."/>
        </authorList>
    </citation>
    <scope>NUCLEOTIDE SEQUENCE [LARGE SCALE GENOMIC DNA]</scope>
    <source>
        <strain evidence="5 6">AF11-12</strain>
    </source>
</reference>
<gene>
    <name evidence="5" type="ORF">DWV59_11505</name>
</gene>
<feature type="transmembrane region" description="Helical" evidence="4">
    <location>
        <begin position="316"/>
        <end position="334"/>
    </location>
</feature>
<feature type="active site" description="Proton donor/acceptor" evidence="2">
    <location>
        <position position="140"/>
    </location>
</feature>
<feature type="transmembrane region" description="Helical" evidence="4">
    <location>
        <begin position="16"/>
        <end position="40"/>
    </location>
</feature>
<accession>A0A395XY83</accession>
<dbReference type="EMBL" id="QSAR01000022">
    <property type="protein sequence ID" value="RGW62862.1"/>
    <property type="molecule type" value="Genomic_DNA"/>
</dbReference>
<dbReference type="Proteomes" id="UP000265775">
    <property type="component" value="Unassembled WGS sequence"/>
</dbReference>
<keyword evidence="1" id="KW-0378">Hydrolase</keyword>
<proteinExistence type="predicted"/>
<evidence type="ECO:0000256" key="4">
    <source>
        <dbReference type="SAM" id="Phobius"/>
    </source>
</evidence>
<evidence type="ECO:0000256" key="3">
    <source>
        <dbReference type="SAM" id="MobiDB-lite"/>
    </source>
</evidence>
<dbReference type="SUPFAM" id="SSF63817">
    <property type="entry name" value="Sortase"/>
    <property type="match status" value="1"/>
</dbReference>
<feature type="active site" description="Acyl-thioester intermediate" evidence="2">
    <location>
        <position position="202"/>
    </location>
</feature>
<dbReference type="InterPro" id="IPR005754">
    <property type="entry name" value="Sortase"/>
</dbReference>
<sequence>MTGRHTRPRARTGRRILQFVSGLSLTLAILCAFHVGWVWWGDAFDGIHTQQTLAVRHGVKDVDAGDATRIAEPRGGDPPAETEPGHGAVIGWMWIPRFGHDWKRAIQEGTGTDVLANQGIGHYGHTPMPGGKGNSAYAGHRTPGDLGAADTLQPGDPIVIQTARHWYVYKVQSSWMTTPDDVAVVADQPGQGDTRSITLTTCKWSLDEADSLSARLIIRGRLESWSDVGDGIPAELADGTSRPAVRARMAASRVIRRISVRMPVSRILAAAAGGAWLLLAGLAWLIWHGGRPRREPTWNPLTLAWRLQTGPIPLRIILFILFWTMILFAEWAWLSPWLDATIPLFSTSPSLTGLVAQAPSFKAGVSRHFFD</sequence>
<evidence type="ECO:0000256" key="2">
    <source>
        <dbReference type="PIRSR" id="PIRSR605754-1"/>
    </source>
</evidence>
<name>A0A395XY83_BIFLN</name>
<dbReference type="Gene3D" id="2.40.260.10">
    <property type="entry name" value="Sortase"/>
    <property type="match status" value="1"/>
</dbReference>
<feature type="transmembrane region" description="Helical" evidence="4">
    <location>
        <begin position="267"/>
        <end position="287"/>
    </location>
</feature>